<feature type="chain" id="PRO_5046192625" description="Cytochrome c domain-containing protein" evidence="1">
    <location>
        <begin position="26"/>
        <end position="155"/>
    </location>
</feature>
<evidence type="ECO:0000256" key="1">
    <source>
        <dbReference type="SAM" id="SignalP"/>
    </source>
</evidence>
<accession>A0ABT4ABN1</accession>
<keyword evidence="1" id="KW-0732">Signal</keyword>
<protein>
    <recommendedName>
        <fullName evidence="4">Cytochrome c domain-containing protein</fullName>
    </recommendedName>
</protein>
<reference evidence="2 3" key="1">
    <citation type="submission" date="2022-11" db="EMBL/GenBank/DDBJ databases">
        <title>Minimal conservation of predation-associated metabolite biosynthetic gene clusters underscores biosynthetic potential of Myxococcota including descriptions for ten novel species: Archangium lansinium sp. nov., Myxococcus landrumus sp. nov., Nannocystis bai.</title>
        <authorList>
            <person name="Ahearne A."/>
            <person name="Stevens C."/>
            <person name="Phillips K."/>
        </authorList>
    </citation>
    <scope>NUCLEOTIDE SEQUENCE [LARGE SCALE GENOMIC DNA]</scope>
    <source>
        <strain evidence="2 3">MIWBW</strain>
    </source>
</reference>
<dbReference type="RefSeq" id="WP_267537094.1">
    <property type="nucleotide sequence ID" value="NZ_JAPNKA010000001.1"/>
</dbReference>
<proteinExistence type="predicted"/>
<dbReference type="Proteomes" id="UP001207654">
    <property type="component" value="Unassembled WGS sequence"/>
</dbReference>
<sequence length="155" mass="16488">MHPPSRLVIPGLAALALLTAPSALATPNFPGAVRRELELSYTPDCSLCHIGVQSRGTVNTPFGTSMRQRGLQAHDEDSLRAALALMRSEAVDSDGDGTPDVDELIAGGDPNQGPEPLNEMPPDPTFGCAASSAEPACWTLVLLVFAWRLRRLTSR</sequence>
<evidence type="ECO:0000313" key="3">
    <source>
        <dbReference type="Proteomes" id="UP001207654"/>
    </source>
</evidence>
<evidence type="ECO:0000313" key="2">
    <source>
        <dbReference type="EMBL" id="MCY1078307.1"/>
    </source>
</evidence>
<evidence type="ECO:0008006" key="4">
    <source>
        <dbReference type="Google" id="ProtNLM"/>
    </source>
</evidence>
<name>A0ABT4ABN1_9BACT</name>
<keyword evidence="3" id="KW-1185">Reference proteome</keyword>
<organism evidence="2 3">
    <name type="scientific">Archangium lansingense</name>
    <dbReference type="NCBI Taxonomy" id="2995310"/>
    <lineage>
        <taxon>Bacteria</taxon>
        <taxon>Pseudomonadati</taxon>
        <taxon>Myxococcota</taxon>
        <taxon>Myxococcia</taxon>
        <taxon>Myxococcales</taxon>
        <taxon>Cystobacterineae</taxon>
        <taxon>Archangiaceae</taxon>
        <taxon>Archangium</taxon>
    </lineage>
</organism>
<gene>
    <name evidence="2" type="ORF">OV287_27900</name>
</gene>
<comment type="caution">
    <text evidence="2">The sequence shown here is derived from an EMBL/GenBank/DDBJ whole genome shotgun (WGS) entry which is preliminary data.</text>
</comment>
<dbReference type="EMBL" id="JAPNKA010000001">
    <property type="protein sequence ID" value="MCY1078307.1"/>
    <property type="molecule type" value="Genomic_DNA"/>
</dbReference>
<feature type="signal peptide" evidence="1">
    <location>
        <begin position="1"/>
        <end position="25"/>
    </location>
</feature>